<gene>
    <name evidence="2" type="ORF">HDK90DRAFT_113832</name>
</gene>
<feature type="region of interest" description="Disordered" evidence="1">
    <location>
        <begin position="1"/>
        <end position="27"/>
    </location>
</feature>
<feature type="compositionally biased region" description="Polar residues" evidence="1">
    <location>
        <begin position="1"/>
        <end position="11"/>
    </location>
</feature>
<proteinExistence type="predicted"/>
<comment type="caution">
    <text evidence="2">The sequence shown here is derived from an EMBL/GenBank/DDBJ whole genome shotgun (WGS) entry which is preliminary data.</text>
</comment>
<name>A0ABR1Y949_9PEZI</name>
<evidence type="ECO:0000313" key="2">
    <source>
        <dbReference type="EMBL" id="KAK8223168.1"/>
    </source>
</evidence>
<sequence>MAVSANTSSKATARHSHSLAVGRERGMAPHEKSRLDLLNAGVIYRPQVVPIKTTGLRRPGVSAARFYSSYRDGVVCVRANFQRNTLLNFFQFQQTYISTLHLRTLCRRNINLTSGTTTTHTHTISPSNSPPADPVALEEARRQEERVREARVNALRILLDQEAEIAGAIEREEWRRATTLALAALRNPTLPLFFRGVYEAYLATFPGREQHTRGHYERCRQAMERLQEMADADPDAEERGAYDRVRQLRGCLERIEELERDEGELRAQLRARARA</sequence>
<evidence type="ECO:0000313" key="3">
    <source>
        <dbReference type="Proteomes" id="UP001492380"/>
    </source>
</evidence>
<evidence type="ECO:0000256" key="1">
    <source>
        <dbReference type="SAM" id="MobiDB-lite"/>
    </source>
</evidence>
<accession>A0ABR1Y949</accession>
<keyword evidence="3" id="KW-1185">Reference proteome</keyword>
<dbReference type="Proteomes" id="UP001492380">
    <property type="component" value="Unassembled WGS sequence"/>
</dbReference>
<protein>
    <submittedName>
        <fullName evidence="2">Uncharacterized protein</fullName>
    </submittedName>
</protein>
<organism evidence="2 3">
    <name type="scientific">Phyllosticta capitalensis</name>
    <dbReference type="NCBI Taxonomy" id="121624"/>
    <lineage>
        <taxon>Eukaryota</taxon>
        <taxon>Fungi</taxon>
        <taxon>Dikarya</taxon>
        <taxon>Ascomycota</taxon>
        <taxon>Pezizomycotina</taxon>
        <taxon>Dothideomycetes</taxon>
        <taxon>Dothideomycetes incertae sedis</taxon>
        <taxon>Botryosphaeriales</taxon>
        <taxon>Phyllostictaceae</taxon>
        <taxon>Phyllosticta</taxon>
    </lineage>
</organism>
<reference evidence="2 3" key="1">
    <citation type="submission" date="2024-04" db="EMBL/GenBank/DDBJ databases">
        <title>Phyllosticta paracitricarpa is synonymous to the EU quarantine fungus P. citricarpa based on phylogenomic analyses.</title>
        <authorList>
            <consortium name="Lawrence Berkeley National Laboratory"/>
            <person name="Van Ingen-Buijs V.A."/>
            <person name="Van Westerhoven A.C."/>
            <person name="Haridas S."/>
            <person name="Skiadas P."/>
            <person name="Martin F."/>
            <person name="Groenewald J.Z."/>
            <person name="Crous P.W."/>
            <person name="Seidl M.F."/>
        </authorList>
    </citation>
    <scope>NUCLEOTIDE SEQUENCE [LARGE SCALE GENOMIC DNA]</scope>
    <source>
        <strain evidence="2 3">CBS 123374</strain>
    </source>
</reference>
<dbReference type="EMBL" id="JBBWRZ010000014">
    <property type="protein sequence ID" value="KAK8223168.1"/>
    <property type="molecule type" value="Genomic_DNA"/>
</dbReference>